<organism evidence="1 2">
    <name type="scientific">Sinorhizobium kostiense</name>
    <dbReference type="NCBI Taxonomy" id="76747"/>
    <lineage>
        <taxon>Bacteria</taxon>
        <taxon>Pseudomonadati</taxon>
        <taxon>Pseudomonadota</taxon>
        <taxon>Alphaproteobacteria</taxon>
        <taxon>Hyphomicrobiales</taxon>
        <taxon>Rhizobiaceae</taxon>
        <taxon>Sinorhizobium/Ensifer group</taxon>
        <taxon>Sinorhizobium</taxon>
    </lineage>
</organism>
<proteinExistence type="predicted"/>
<evidence type="ECO:0000313" key="2">
    <source>
        <dbReference type="Proteomes" id="UP000730739"/>
    </source>
</evidence>
<name>A0ABS4R0X4_9HYPH</name>
<sequence length="69" mass="8211">MGNRYLNEKWTSLTDEVKVRDHVAKIVVLDLSAIKPHLHCFRKQSPLFSENDYSLRQQQTKFCSDYLLR</sequence>
<gene>
    <name evidence="1" type="ORF">J2Z31_002858</name>
</gene>
<keyword evidence="2" id="KW-1185">Reference proteome</keyword>
<dbReference type="EMBL" id="JAGILA010000003">
    <property type="protein sequence ID" value="MBP2236344.1"/>
    <property type="molecule type" value="Genomic_DNA"/>
</dbReference>
<evidence type="ECO:0000313" key="1">
    <source>
        <dbReference type="EMBL" id="MBP2236344.1"/>
    </source>
</evidence>
<accession>A0ABS4R0X4</accession>
<protein>
    <recommendedName>
        <fullName evidence="3">Transposase</fullName>
    </recommendedName>
</protein>
<reference evidence="1 2" key="1">
    <citation type="submission" date="2021-03" db="EMBL/GenBank/DDBJ databases">
        <title>Genomic Encyclopedia of Type Strains, Phase IV (KMG-IV): sequencing the most valuable type-strain genomes for metagenomic binning, comparative biology and taxonomic classification.</title>
        <authorList>
            <person name="Goeker M."/>
        </authorList>
    </citation>
    <scope>NUCLEOTIDE SEQUENCE [LARGE SCALE GENOMIC DNA]</scope>
    <source>
        <strain evidence="1 2">DSM 13372</strain>
    </source>
</reference>
<dbReference type="Proteomes" id="UP000730739">
    <property type="component" value="Unassembled WGS sequence"/>
</dbReference>
<comment type="caution">
    <text evidence="1">The sequence shown here is derived from an EMBL/GenBank/DDBJ whole genome shotgun (WGS) entry which is preliminary data.</text>
</comment>
<evidence type="ECO:0008006" key="3">
    <source>
        <dbReference type="Google" id="ProtNLM"/>
    </source>
</evidence>